<dbReference type="GO" id="GO:0016787">
    <property type="term" value="F:hydrolase activity"/>
    <property type="evidence" value="ECO:0007669"/>
    <property type="project" value="UniProtKB-KW"/>
</dbReference>
<dbReference type="GO" id="GO:0004386">
    <property type="term" value="F:helicase activity"/>
    <property type="evidence" value="ECO:0007669"/>
    <property type="project" value="UniProtKB-KW"/>
</dbReference>
<dbReference type="GO" id="GO:0005524">
    <property type="term" value="F:ATP binding"/>
    <property type="evidence" value="ECO:0007669"/>
    <property type="project" value="UniProtKB-KW"/>
</dbReference>
<dbReference type="SUPFAM" id="SSF52540">
    <property type="entry name" value="P-loop containing nucleoside triphosphate hydrolases"/>
    <property type="match status" value="1"/>
</dbReference>
<dbReference type="InterPro" id="IPR048333">
    <property type="entry name" value="HA2_WH"/>
</dbReference>
<dbReference type="GO" id="GO:0005730">
    <property type="term" value="C:nucleolus"/>
    <property type="evidence" value="ECO:0007669"/>
    <property type="project" value="TreeGrafter"/>
</dbReference>
<dbReference type="SMART" id="SM00847">
    <property type="entry name" value="HA2"/>
    <property type="match status" value="1"/>
</dbReference>
<dbReference type="GO" id="GO:0000462">
    <property type="term" value="P:maturation of SSU-rRNA from tricistronic rRNA transcript (SSU-rRNA, 5.8S rRNA, LSU-rRNA)"/>
    <property type="evidence" value="ECO:0007669"/>
    <property type="project" value="TreeGrafter"/>
</dbReference>
<sequence>GHTYRLYSTAVYDQQFPDHGLAEIYNSPIEGTVLTLKAMGIESISQFPFPSPPSPDAISSSLQLLTRIGALNMAPPQSITRIGQHMSRLPLSPRYSRMMALSGQYGCQPYMISIVALLTVGQL</sequence>
<dbReference type="PANTHER" id="PTHR18934:SF99">
    <property type="entry name" value="ATP-DEPENDENT RNA HELICASE DHX37-RELATED"/>
    <property type="match status" value="1"/>
</dbReference>
<evidence type="ECO:0000313" key="6">
    <source>
        <dbReference type="EMBL" id="CRZ03738.1"/>
    </source>
</evidence>
<feature type="domain" description="Helicase-associated" evidence="5">
    <location>
        <begin position="60"/>
        <end position="123"/>
    </location>
</feature>
<reference evidence="6" key="1">
    <citation type="submission" date="2015-04" db="EMBL/GenBank/DDBJ databases">
        <title>The genome sequence of the plant pathogenic Rhizarian Plasmodiophora brassicae reveals insights in its biotrophic life cycle and the origin of chitin synthesis.</title>
        <authorList>
            <person name="Schwelm A."/>
            <person name="Fogelqvist J."/>
            <person name="Knaust A."/>
            <person name="Julke S."/>
            <person name="Lilja T."/>
            <person name="Dhandapani V."/>
            <person name="Bonilla-Rosso G."/>
            <person name="Karlsson M."/>
            <person name="Shevchenko A."/>
            <person name="Choi S.R."/>
            <person name="Kim H.G."/>
            <person name="Park J.Y."/>
            <person name="Lim Y.P."/>
            <person name="Ludwig-Muller J."/>
            <person name="Dixelius C."/>
        </authorList>
    </citation>
    <scope>NUCLEOTIDE SEQUENCE</scope>
    <source>
        <tissue evidence="6">Potato root galls</tissue>
    </source>
</reference>
<name>A0A0H5QNX8_9EUKA</name>
<organism evidence="6">
    <name type="scientific">Spongospora subterranea</name>
    <dbReference type="NCBI Taxonomy" id="70186"/>
    <lineage>
        <taxon>Eukaryota</taxon>
        <taxon>Sar</taxon>
        <taxon>Rhizaria</taxon>
        <taxon>Endomyxa</taxon>
        <taxon>Phytomyxea</taxon>
        <taxon>Plasmodiophorida</taxon>
        <taxon>Plasmodiophoridae</taxon>
        <taxon>Spongospora</taxon>
    </lineage>
</organism>
<evidence type="ECO:0000256" key="4">
    <source>
        <dbReference type="ARBA" id="ARBA00022840"/>
    </source>
</evidence>
<keyword evidence="2" id="KW-0378">Hydrolase</keyword>
<dbReference type="Pfam" id="PF04408">
    <property type="entry name" value="WHD_HA2"/>
    <property type="match status" value="1"/>
</dbReference>
<dbReference type="Pfam" id="PF21010">
    <property type="entry name" value="HA2_C"/>
    <property type="match status" value="1"/>
</dbReference>
<evidence type="ECO:0000256" key="1">
    <source>
        <dbReference type="ARBA" id="ARBA00022741"/>
    </source>
</evidence>
<dbReference type="Gene3D" id="1.20.120.1080">
    <property type="match status" value="1"/>
</dbReference>
<proteinExistence type="predicted"/>
<dbReference type="EMBL" id="HACM01003296">
    <property type="protein sequence ID" value="CRZ03738.1"/>
    <property type="molecule type" value="Transcribed_RNA"/>
</dbReference>
<dbReference type="GO" id="GO:0003723">
    <property type="term" value="F:RNA binding"/>
    <property type="evidence" value="ECO:0007669"/>
    <property type="project" value="TreeGrafter"/>
</dbReference>
<feature type="non-terminal residue" evidence="6">
    <location>
        <position position="123"/>
    </location>
</feature>
<keyword evidence="1" id="KW-0547">Nucleotide-binding</keyword>
<feature type="non-terminal residue" evidence="6">
    <location>
        <position position="1"/>
    </location>
</feature>
<keyword evidence="3" id="KW-0347">Helicase</keyword>
<keyword evidence="4" id="KW-0067">ATP-binding</keyword>
<dbReference type="InterPro" id="IPR027417">
    <property type="entry name" value="P-loop_NTPase"/>
</dbReference>
<accession>A0A0H5QNX8</accession>
<dbReference type="PANTHER" id="PTHR18934">
    <property type="entry name" value="ATP-DEPENDENT RNA HELICASE"/>
    <property type="match status" value="1"/>
</dbReference>
<dbReference type="AlphaFoldDB" id="A0A0H5QNX8"/>
<protein>
    <recommendedName>
        <fullName evidence="5">Helicase-associated domain-containing protein</fullName>
    </recommendedName>
</protein>
<evidence type="ECO:0000256" key="2">
    <source>
        <dbReference type="ARBA" id="ARBA00022801"/>
    </source>
</evidence>
<dbReference type="InterPro" id="IPR007502">
    <property type="entry name" value="Helicase-assoc_dom"/>
</dbReference>
<evidence type="ECO:0000256" key="3">
    <source>
        <dbReference type="ARBA" id="ARBA00022806"/>
    </source>
</evidence>
<evidence type="ECO:0000259" key="5">
    <source>
        <dbReference type="SMART" id="SM00847"/>
    </source>
</evidence>